<sequence length="108" mass="11815">MVVIQFQLLFYRGQVHGEYGVYPKNTGHEVGIHPGWDAGPSQGTTRTHSMNPPTGMFLGGGRKLENPEETHTGMEAAHEECVAFHKLALFFSAPGISHGATQRDFLGH</sequence>
<organism evidence="1 2">
    <name type="scientific">Pangasius djambal</name>
    <dbReference type="NCBI Taxonomy" id="1691987"/>
    <lineage>
        <taxon>Eukaryota</taxon>
        <taxon>Metazoa</taxon>
        <taxon>Chordata</taxon>
        <taxon>Craniata</taxon>
        <taxon>Vertebrata</taxon>
        <taxon>Euteleostomi</taxon>
        <taxon>Actinopterygii</taxon>
        <taxon>Neopterygii</taxon>
        <taxon>Teleostei</taxon>
        <taxon>Ostariophysi</taxon>
        <taxon>Siluriformes</taxon>
        <taxon>Pangasiidae</taxon>
        <taxon>Pangasius</taxon>
    </lineage>
</organism>
<keyword evidence="2" id="KW-1185">Reference proteome</keyword>
<dbReference type="Proteomes" id="UP000830395">
    <property type="component" value="Chromosome 23"/>
</dbReference>
<comment type="caution">
    <text evidence="1">The sequence shown here is derived from an EMBL/GenBank/DDBJ whole genome shotgun (WGS) entry which is preliminary data.</text>
</comment>
<proteinExistence type="predicted"/>
<evidence type="ECO:0000313" key="2">
    <source>
        <dbReference type="Proteomes" id="UP000830395"/>
    </source>
</evidence>
<reference evidence="1" key="1">
    <citation type="submission" date="2020-02" db="EMBL/GenBank/DDBJ databases">
        <title>Genome sequencing of the panga catfish, Pangasius djambal.</title>
        <authorList>
            <person name="Wen M."/>
            <person name="Zahm M."/>
            <person name="Roques C."/>
            <person name="Cabau C."/>
            <person name="Klopp C."/>
            <person name="Donnadieu C."/>
            <person name="Jouanno E."/>
            <person name="Avarre J.-C."/>
            <person name="Campet M."/>
            <person name="Ha T."/>
            <person name="Dugue R."/>
            <person name="Lampietro C."/>
            <person name="Louis A."/>
            <person name="Herpin A."/>
            <person name="Echchiki A."/>
            <person name="Berthelot C."/>
            <person name="Parey E."/>
            <person name="Roest-Crollius H."/>
            <person name="Braasch I."/>
            <person name="Postlethwait J.H."/>
            <person name="Bobe J."/>
            <person name="Montfort J."/>
            <person name="Bouchez O."/>
            <person name="Begum T."/>
            <person name="Schartl M."/>
            <person name="Gustiano R."/>
            <person name="Guiguen Y."/>
        </authorList>
    </citation>
    <scope>NUCLEOTIDE SEQUENCE</scope>
    <source>
        <strain evidence="1">Pdj_M5554</strain>
    </source>
</reference>
<evidence type="ECO:0000313" key="1">
    <source>
        <dbReference type="EMBL" id="MCJ8746101.1"/>
    </source>
</evidence>
<dbReference type="EMBL" id="CM040997">
    <property type="protein sequence ID" value="MCJ8746101.1"/>
    <property type="molecule type" value="Genomic_DNA"/>
</dbReference>
<name>A0ACC5ZG18_9TELE</name>
<gene>
    <name evidence="1" type="ORF">PDJAM_G00137940</name>
</gene>
<protein>
    <submittedName>
        <fullName evidence="1">Uncharacterized protein</fullName>
    </submittedName>
</protein>
<accession>A0ACC5ZG18</accession>